<name>A0A815X0I3_9BILA</name>
<dbReference type="PROSITE" id="PS50196">
    <property type="entry name" value="RANBD1"/>
    <property type="match status" value="1"/>
</dbReference>
<dbReference type="Pfam" id="PF00638">
    <property type="entry name" value="Ran_BP1"/>
    <property type="match status" value="1"/>
</dbReference>
<accession>A0A815X0I3</accession>
<dbReference type="InterPro" id="IPR045255">
    <property type="entry name" value="RanBP1-like"/>
</dbReference>
<dbReference type="InterPro" id="IPR000156">
    <property type="entry name" value="Ran_bind_dom"/>
</dbReference>
<dbReference type="GO" id="GO:0005643">
    <property type="term" value="C:nuclear pore"/>
    <property type="evidence" value="ECO:0007669"/>
    <property type="project" value="TreeGrafter"/>
</dbReference>
<dbReference type="GO" id="GO:0005737">
    <property type="term" value="C:cytoplasm"/>
    <property type="evidence" value="ECO:0007669"/>
    <property type="project" value="TreeGrafter"/>
</dbReference>
<dbReference type="EMBL" id="CAJOBC010092707">
    <property type="protein sequence ID" value="CAF4411286.1"/>
    <property type="molecule type" value="Genomic_DNA"/>
</dbReference>
<dbReference type="SMART" id="SM00160">
    <property type="entry name" value="RanBD"/>
    <property type="match status" value="1"/>
</dbReference>
<dbReference type="OrthoDB" id="2357150at2759"/>
<dbReference type="GO" id="GO:0006913">
    <property type="term" value="P:nucleocytoplasmic transport"/>
    <property type="evidence" value="ECO:0007669"/>
    <property type="project" value="InterPro"/>
</dbReference>
<dbReference type="PANTHER" id="PTHR23138:SF87">
    <property type="entry name" value="E3 SUMO-PROTEIN LIGASE RANBP2"/>
    <property type="match status" value="1"/>
</dbReference>
<sequence length="376" mass="41877">MRHYQIRIPDSDLAQSITYCLPDFTQKSSAHLGTQTEAFDRYPVKRRGTLLNHKQPIFERYLSSSLSTITTEDKSQPLLFSSATKDEKLKPFFSTDNYTNKPSIFEHASTNGFGSKSICGNTSEIKNSGSGFQISGFGNSTTTTSSPLTSTVTGSNNNGFLGFQFGNNSSNFNKAFKFSFGELAKPNNNNSTDGNDRVFPYQGTSVSGSTPKKSYNTPPAGENDDTGSDANDSYEPSVTFHPIIKLVAVDVQTGEEDETVLFCERAKLYRYDNSSNSMKERGIGEMKILQHKQTKVCRILMRREQVLKVCANHQISSTMEMKSHHASDNAYVWNCLDYADNSTKQETFCVKFKTSAQAKQFNSAFNDAKKLNENLK</sequence>
<evidence type="ECO:0000256" key="1">
    <source>
        <dbReference type="SAM" id="MobiDB-lite"/>
    </source>
</evidence>
<dbReference type="EMBL" id="CAJNOQ010027029">
    <property type="protein sequence ID" value="CAF1550316.1"/>
    <property type="molecule type" value="Genomic_DNA"/>
</dbReference>
<gene>
    <name evidence="4" type="ORF">GPM918_LOCUS39165</name>
    <name evidence="3" type="ORF">OVA965_LOCUS37397</name>
    <name evidence="6" type="ORF">SRO942_LOCUS40020</name>
    <name evidence="5" type="ORF">TMI583_LOCUS38473</name>
</gene>
<feature type="compositionally biased region" description="Polar residues" evidence="1">
    <location>
        <begin position="202"/>
        <end position="217"/>
    </location>
</feature>
<dbReference type="EMBL" id="CAJOBA010057355">
    <property type="protein sequence ID" value="CAF4299426.1"/>
    <property type="molecule type" value="Genomic_DNA"/>
</dbReference>
<evidence type="ECO:0000313" key="7">
    <source>
        <dbReference type="Proteomes" id="UP000663829"/>
    </source>
</evidence>
<dbReference type="Proteomes" id="UP000663829">
    <property type="component" value="Unassembled WGS sequence"/>
</dbReference>
<comment type="caution">
    <text evidence="4">The sequence shown here is derived from an EMBL/GenBank/DDBJ whole genome shotgun (WGS) entry which is preliminary data.</text>
</comment>
<evidence type="ECO:0000259" key="2">
    <source>
        <dbReference type="PROSITE" id="PS50196"/>
    </source>
</evidence>
<proteinExistence type="predicted"/>
<dbReference type="InterPro" id="IPR045256">
    <property type="entry name" value="RanBP1_RanBD"/>
</dbReference>
<evidence type="ECO:0000313" key="6">
    <source>
        <dbReference type="EMBL" id="CAF4411286.1"/>
    </source>
</evidence>
<protein>
    <recommendedName>
        <fullName evidence="2">RanBD1 domain-containing protein</fullName>
    </recommendedName>
</protein>
<dbReference type="CDD" id="cd13179">
    <property type="entry name" value="RanBD_RanBP1"/>
    <property type="match status" value="1"/>
</dbReference>
<feature type="domain" description="RanBD1" evidence="2">
    <location>
        <begin position="239"/>
        <end position="374"/>
    </location>
</feature>
<organism evidence="4 7">
    <name type="scientific">Didymodactylos carnosus</name>
    <dbReference type="NCBI Taxonomy" id="1234261"/>
    <lineage>
        <taxon>Eukaryota</taxon>
        <taxon>Metazoa</taxon>
        <taxon>Spiralia</taxon>
        <taxon>Gnathifera</taxon>
        <taxon>Rotifera</taxon>
        <taxon>Eurotatoria</taxon>
        <taxon>Bdelloidea</taxon>
        <taxon>Philodinida</taxon>
        <taxon>Philodinidae</taxon>
        <taxon>Didymodactylos</taxon>
    </lineage>
</organism>
<reference evidence="4" key="1">
    <citation type="submission" date="2021-02" db="EMBL/GenBank/DDBJ databases">
        <authorList>
            <person name="Nowell W R."/>
        </authorList>
    </citation>
    <scope>NUCLEOTIDE SEQUENCE</scope>
</reference>
<evidence type="ECO:0000313" key="5">
    <source>
        <dbReference type="EMBL" id="CAF4299426.1"/>
    </source>
</evidence>
<dbReference type="SUPFAM" id="SSF50729">
    <property type="entry name" value="PH domain-like"/>
    <property type="match status" value="1"/>
</dbReference>
<dbReference type="PANTHER" id="PTHR23138">
    <property type="entry name" value="RAN BINDING PROTEIN"/>
    <property type="match status" value="1"/>
</dbReference>
<dbReference type="FunFam" id="2.30.29.30:FF:000018">
    <property type="entry name" value="E3 SUMO-protein ligase RanBP2"/>
    <property type="match status" value="1"/>
</dbReference>
<dbReference type="AlphaFoldDB" id="A0A815X0I3"/>
<feature type="region of interest" description="Disordered" evidence="1">
    <location>
        <begin position="187"/>
        <end position="235"/>
    </location>
</feature>
<evidence type="ECO:0000313" key="3">
    <source>
        <dbReference type="EMBL" id="CAF1511694.1"/>
    </source>
</evidence>
<dbReference type="EMBL" id="CAJNOK010035279">
    <property type="protein sequence ID" value="CAF1511694.1"/>
    <property type="molecule type" value="Genomic_DNA"/>
</dbReference>
<dbReference type="Proteomes" id="UP000681722">
    <property type="component" value="Unassembled WGS sequence"/>
</dbReference>
<dbReference type="Proteomes" id="UP000677228">
    <property type="component" value="Unassembled WGS sequence"/>
</dbReference>
<evidence type="ECO:0000313" key="4">
    <source>
        <dbReference type="EMBL" id="CAF1550316.1"/>
    </source>
</evidence>
<keyword evidence="7" id="KW-1185">Reference proteome</keyword>
<dbReference type="Proteomes" id="UP000682733">
    <property type="component" value="Unassembled WGS sequence"/>
</dbReference>
<dbReference type="GO" id="GO:0005096">
    <property type="term" value="F:GTPase activator activity"/>
    <property type="evidence" value="ECO:0007669"/>
    <property type="project" value="TreeGrafter"/>
</dbReference>
<dbReference type="InterPro" id="IPR011993">
    <property type="entry name" value="PH-like_dom_sf"/>
</dbReference>
<dbReference type="Gene3D" id="2.30.29.30">
    <property type="entry name" value="Pleckstrin-homology domain (PH domain)/Phosphotyrosine-binding domain (PTB)"/>
    <property type="match status" value="1"/>
</dbReference>